<feature type="domain" description="Core-binding (CB)" evidence="3">
    <location>
        <begin position="1"/>
        <end position="34"/>
    </location>
</feature>
<dbReference type="EMBL" id="JBHLTR010000058">
    <property type="protein sequence ID" value="MFC0561424.1"/>
    <property type="molecule type" value="Genomic_DNA"/>
</dbReference>
<dbReference type="InterPro" id="IPR010998">
    <property type="entry name" value="Integrase_recombinase_N"/>
</dbReference>
<dbReference type="RefSeq" id="WP_390187245.1">
    <property type="nucleotide sequence ID" value="NZ_JAQQWT010000038.1"/>
</dbReference>
<keyword evidence="5" id="KW-1185">Reference proteome</keyword>
<dbReference type="InterPro" id="IPR044068">
    <property type="entry name" value="CB"/>
</dbReference>
<comment type="caution">
    <text evidence="4">The sequence shown here is derived from an EMBL/GenBank/DDBJ whole genome shotgun (WGS) entry which is preliminary data.</text>
</comment>
<gene>
    <name evidence="4" type="ORF">ACFFH4_21110</name>
</gene>
<protein>
    <submittedName>
        <fullName evidence="4">Site-specific integrase</fullName>
    </submittedName>
</protein>
<evidence type="ECO:0000313" key="4">
    <source>
        <dbReference type="EMBL" id="MFC0561424.1"/>
    </source>
</evidence>
<dbReference type="Proteomes" id="UP001589833">
    <property type="component" value="Unassembled WGS sequence"/>
</dbReference>
<dbReference type="Pfam" id="PF02899">
    <property type="entry name" value="Phage_int_SAM_1"/>
    <property type="match status" value="1"/>
</dbReference>
<dbReference type="Gene3D" id="1.10.150.130">
    <property type="match status" value="1"/>
</dbReference>
<evidence type="ECO:0000256" key="1">
    <source>
        <dbReference type="ARBA" id="ARBA00023125"/>
    </source>
</evidence>
<accession>A0ABV6NLW1</accession>
<sequence length="65" mass="7822">MINMFILHLKERNLADTTINTYMSATRAFFYFAMREGYLNISEHLIRILNEYIKVTILAIRLFVY</sequence>
<reference evidence="4 5" key="1">
    <citation type="submission" date="2024-09" db="EMBL/GenBank/DDBJ databases">
        <authorList>
            <person name="Sun Q."/>
            <person name="Mori K."/>
        </authorList>
    </citation>
    <scope>NUCLEOTIDE SEQUENCE [LARGE SCALE GENOMIC DNA]</scope>
    <source>
        <strain evidence="4 5">NCAIM B.02301</strain>
    </source>
</reference>
<evidence type="ECO:0000256" key="2">
    <source>
        <dbReference type="PROSITE-ProRule" id="PRU01248"/>
    </source>
</evidence>
<dbReference type="PROSITE" id="PS51900">
    <property type="entry name" value="CB"/>
    <property type="match status" value="1"/>
</dbReference>
<keyword evidence="1 2" id="KW-0238">DNA-binding</keyword>
<evidence type="ECO:0000313" key="5">
    <source>
        <dbReference type="Proteomes" id="UP001589833"/>
    </source>
</evidence>
<proteinExistence type="predicted"/>
<organism evidence="4 5">
    <name type="scientific">Halalkalibacter alkalisediminis</name>
    <dbReference type="NCBI Taxonomy" id="935616"/>
    <lineage>
        <taxon>Bacteria</taxon>
        <taxon>Bacillati</taxon>
        <taxon>Bacillota</taxon>
        <taxon>Bacilli</taxon>
        <taxon>Bacillales</taxon>
        <taxon>Bacillaceae</taxon>
        <taxon>Halalkalibacter</taxon>
    </lineage>
</organism>
<dbReference type="InterPro" id="IPR004107">
    <property type="entry name" value="Integrase_SAM-like_N"/>
</dbReference>
<name>A0ABV6NLW1_9BACI</name>
<evidence type="ECO:0000259" key="3">
    <source>
        <dbReference type="PROSITE" id="PS51900"/>
    </source>
</evidence>